<feature type="signal peptide" evidence="20">
    <location>
        <begin position="1"/>
        <end position="24"/>
    </location>
</feature>
<evidence type="ECO:0000256" key="5">
    <source>
        <dbReference type="ARBA" id="ARBA00022553"/>
    </source>
</evidence>
<dbReference type="GO" id="GO:0005886">
    <property type="term" value="C:plasma membrane"/>
    <property type="evidence" value="ECO:0007669"/>
    <property type="project" value="UniProtKB-SubCell"/>
</dbReference>
<keyword evidence="4" id="KW-0723">Serine/threonine-protein kinase</keyword>
<sequence length="673" mass="74833">MPSAAVSLFLFLVLTSLEILLSAGEEEWPPKKCPPFKCGNFNAPGVLSTGSGNLSAPGCGIFPIKGCNETVQKIQLEKGRGRWYTLEGMSQGERIRDNKITIQDDELLQSTDCQFFVNLPLSNSTGNSFRIRSSVAILNCSKSHPKNAIPDYFTHINRSCNNRSVYYRIHDVPLDPNLNVPSTCSLVYDSPLMNLPSYNKDHFTPLIANLTIHVEINLPGPDHDPDLGPDPCHACRKNGGCSSHCTKNRKGKLALKLGVGFAGSTGFLIILSIVIIRLCAYKKKRGSSNFTRGNTSSSLSWRTSDLEGGGVCFGVEVPLFSYGELEEATNNFDHKKELGNGGFGTVYHGKLKDGREVAIKRLYDHNYKRVEQFKNEVQILARLRHQNLVSLYGCTSRHSRELLLVYEFIPNGTVADHIHGDQAKPGSFPWPVRMSIAIETATALAYLHASGIIHRDVKTNNILLDNNFCVKVADFGLSRLFPNNVTHISTAPQGTPGYVDPDYHQCYQLTEKSDVYSFGVVLIELISSMPPVDISRHRHEINLANLAINKIQKSAVDELIDPTLGYKSDENIRRMTTSVAELAFKCLKQEKEMRPSMVQVLQQLKRIQGQEPNLDNYMEEGHLHIEELNIFQPPPSPQTSDEVALLKNIRQLSSPTSVTAKWVSISTTPNNSR</sequence>
<dbReference type="GO" id="GO:0005524">
    <property type="term" value="F:ATP binding"/>
    <property type="evidence" value="ECO:0007669"/>
    <property type="project" value="UniProtKB-UniRule"/>
</dbReference>
<keyword evidence="7 19" id="KW-0812">Transmembrane</keyword>
<keyword evidence="23" id="KW-1185">Reference proteome</keyword>
<keyword evidence="6" id="KW-0808">Transferase</keyword>
<dbReference type="GO" id="GO:0004674">
    <property type="term" value="F:protein serine/threonine kinase activity"/>
    <property type="evidence" value="ECO:0007669"/>
    <property type="project" value="UniProtKB-KW"/>
</dbReference>
<keyword evidence="10" id="KW-0418">Kinase</keyword>
<dbReference type="FunFam" id="3.30.200.20:FF:000214">
    <property type="entry name" value="WAK1-OsWAK receptor-like cytoplasmic kinase (OsWAK-RLCK)"/>
    <property type="match status" value="1"/>
</dbReference>
<evidence type="ECO:0000256" key="9">
    <source>
        <dbReference type="ARBA" id="ARBA00022741"/>
    </source>
</evidence>
<dbReference type="Gene3D" id="3.30.200.20">
    <property type="entry name" value="Phosphorylase Kinase, domain 1"/>
    <property type="match status" value="1"/>
</dbReference>
<dbReference type="Pfam" id="PF00069">
    <property type="entry name" value="Pkinase"/>
    <property type="match status" value="1"/>
</dbReference>
<keyword evidence="9 18" id="KW-0547">Nucleotide-binding</keyword>
<feature type="domain" description="Protein kinase" evidence="21">
    <location>
        <begin position="332"/>
        <end position="614"/>
    </location>
</feature>
<evidence type="ECO:0000313" key="23">
    <source>
        <dbReference type="Proteomes" id="UP001054252"/>
    </source>
</evidence>
<evidence type="ECO:0000313" key="22">
    <source>
        <dbReference type="EMBL" id="GKV47335.1"/>
    </source>
</evidence>
<keyword evidence="11 18" id="KW-0067">ATP-binding</keyword>
<dbReference type="InterPro" id="IPR008271">
    <property type="entry name" value="Ser/Thr_kinase_AS"/>
</dbReference>
<dbReference type="SUPFAM" id="SSF56112">
    <property type="entry name" value="Protein kinase-like (PK-like)"/>
    <property type="match status" value="1"/>
</dbReference>
<feature type="transmembrane region" description="Helical" evidence="19">
    <location>
        <begin position="253"/>
        <end position="276"/>
    </location>
</feature>
<dbReference type="InterPro" id="IPR011009">
    <property type="entry name" value="Kinase-like_dom_sf"/>
</dbReference>
<keyword evidence="5" id="KW-0597">Phosphoprotein</keyword>
<dbReference type="PROSITE" id="PS50011">
    <property type="entry name" value="PROTEIN_KINASE_DOM"/>
    <property type="match status" value="1"/>
</dbReference>
<evidence type="ECO:0000256" key="1">
    <source>
        <dbReference type="ARBA" id="ARBA00004251"/>
    </source>
</evidence>
<evidence type="ECO:0000256" key="17">
    <source>
        <dbReference type="ARBA" id="ARBA00048679"/>
    </source>
</evidence>
<gene>
    <name evidence="22" type="ORF">SLEP1_g54241</name>
</gene>
<dbReference type="Proteomes" id="UP001054252">
    <property type="component" value="Unassembled WGS sequence"/>
</dbReference>
<evidence type="ECO:0000256" key="3">
    <source>
        <dbReference type="ARBA" id="ARBA00022475"/>
    </source>
</evidence>
<evidence type="ECO:0000256" key="18">
    <source>
        <dbReference type="PROSITE-ProRule" id="PRU10141"/>
    </source>
</evidence>
<comment type="caution">
    <text evidence="22">The sequence shown here is derived from an EMBL/GenBank/DDBJ whole genome shotgun (WGS) entry which is preliminary data.</text>
</comment>
<dbReference type="PANTHER" id="PTHR46008:SF2">
    <property type="entry name" value="LEAF RUST 10 DISEASE-RESISTANCE LOCUS RECEPTOR-LIKE PROTEIN KINASE-LIKE 1.4"/>
    <property type="match status" value="1"/>
</dbReference>
<organism evidence="22 23">
    <name type="scientific">Rubroshorea leprosula</name>
    <dbReference type="NCBI Taxonomy" id="152421"/>
    <lineage>
        <taxon>Eukaryota</taxon>
        <taxon>Viridiplantae</taxon>
        <taxon>Streptophyta</taxon>
        <taxon>Embryophyta</taxon>
        <taxon>Tracheophyta</taxon>
        <taxon>Spermatophyta</taxon>
        <taxon>Magnoliopsida</taxon>
        <taxon>eudicotyledons</taxon>
        <taxon>Gunneridae</taxon>
        <taxon>Pentapetalae</taxon>
        <taxon>rosids</taxon>
        <taxon>malvids</taxon>
        <taxon>Malvales</taxon>
        <taxon>Dipterocarpaceae</taxon>
        <taxon>Rubroshorea</taxon>
    </lineage>
</organism>
<proteinExistence type="predicted"/>
<evidence type="ECO:0000256" key="14">
    <source>
        <dbReference type="ARBA" id="ARBA00023170"/>
    </source>
</evidence>
<evidence type="ECO:0000256" key="11">
    <source>
        <dbReference type="ARBA" id="ARBA00022840"/>
    </source>
</evidence>
<keyword evidence="3" id="KW-1003">Cell membrane</keyword>
<protein>
    <recommendedName>
        <fullName evidence="2">non-specific serine/threonine protein kinase</fullName>
        <ecNumber evidence="2">2.7.11.1</ecNumber>
    </recommendedName>
</protein>
<dbReference type="InterPro" id="IPR000719">
    <property type="entry name" value="Prot_kinase_dom"/>
</dbReference>
<comment type="catalytic activity">
    <reaction evidence="16">
        <text>L-threonyl-[protein] + ATP = O-phospho-L-threonyl-[protein] + ADP + H(+)</text>
        <dbReference type="Rhea" id="RHEA:46608"/>
        <dbReference type="Rhea" id="RHEA-COMP:11060"/>
        <dbReference type="Rhea" id="RHEA-COMP:11605"/>
        <dbReference type="ChEBI" id="CHEBI:15378"/>
        <dbReference type="ChEBI" id="CHEBI:30013"/>
        <dbReference type="ChEBI" id="CHEBI:30616"/>
        <dbReference type="ChEBI" id="CHEBI:61977"/>
        <dbReference type="ChEBI" id="CHEBI:456216"/>
        <dbReference type="EC" id="2.7.11.1"/>
    </reaction>
</comment>
<evidence type="ECO:0000256" key="20">
    <source>
        <dbReference type="SAM" id="SignalP"/>
    </source>
</evidence>
<evidence type="ECO:0000256" key="7">
    <source>
        <dbReference type="ARBA" id="ARBA00022692"/>
    </source>
</evidence>
<evidence type="ECO:0000256" key="4">
    <source>
        <dbReference type="ARBA" id="ARBA00022527"/>
    </source>
</evidence>
<dbReference type="EC" id="2.7.11.1" evidence="2"/>
<dbReference type="FunFam" id="1.10.510.10:FF:000161">
    <property type="entry name" value="Wall-associated receptor kinase-like 20"/>
    <property type="match status" value="1"/>
</dbReference>
<evidence type="ECO:0000256" key="15">
    <source>
        <dbReference type="ARBA" id="ARBA00023180"/>
    </source>
</evidence>
<comment type="subcellular location">
    <subcellularLocation>
        <location evidence="1">Cell membrane</location>
        <topology evidence="1">Single-pass type I membrane protein</topology>
    </subcellularLocation>
</comment>
<evidence type="ECO:0000259" key="21">
    <source>
        <dbReference type="PROSITE" id="PS50011"/>
    </source>
</evidence>
<evidence type="ECO:0000256" key="10">
    <source>
        <dbReference type="ARBA" id="ARBA00022777"/>
    </source>
</evidence>
<keyword evidence="13 19" id="KW-0472">Membrane</keyword>
<dbReference type="PROSITE" id="PS00108">
    <property type="entry name" value="PROTEIN_KINASE_ST"/>
    <property type="match status" value="1"/>
</dbReference>
<evidence type="ECO:0000256" key="8">
    <source>
        <dbReference type="ARBA" id="ARBA00022729"/>
    </source>
</evidence>
<dbReference type="Gene3D" id="1.10.510.10">
    <property type="entry name" value="Transferase(Phosphotransferase) domain 1"/>
    <property type="match status" value="1"/>
</dbReference>
<dbReference type="PROSITE" id="PS00107">
    <property type="entry name" value="PROTEIN_KINASE_ATP"/>
    <property type="match status" value="1"/>
</dbReference>
<evidence type="ECO:0000256" key="2">
    <source>
        <dbReference type="ARBA" id="ARBA00012513"/>
    </source>
</evidence>
<feature type="binding site" evidence="18">
    <location>
        <position position="360"/>
    </location>
    <ligand>
        <name>ATP</name>
        <dbReference type="ChEBI" id="CHEBI:30616"/>
    </ligand>
</feature>
<evidence type="ECO:0000256" key="19">
    <source>
        <dbReference type="SAM" id="Phobius"/>
    </source>
</evidence>
<comment type="catalytic activity">
    <reaction evidence="17">
        <text>L-seryl-[protein] + ATP = O-phospho-L-seryl-[protein] + ADP + H(+)</text>
        <dbReference type="Rhea" id="RHEA:17989"/>
        <dbReference type="Rhea" id="RHEA-COMP:9863"/>
        <dbReference type="Rhea" id="RHEA-COMP:11604"/>
        <dbReference type="ChEBI" id="CHEBI:15378"/>
        <dbReference type="ChEBI" id="CHEBI:29999"/>
        <dbReference type="ChEBI" id="CHEBI:30616"/>
        <dbReference type="ChEBI" id="CHEBI:83421"/>
        <dbReference type="ChEBI" id="CHEBI:456216"/>
        <dbReference type="EC" id="2.7.11.1"/>
    </reaction>
</comment>
<dbReference type="PANTHER" id="PTHR46008">
    <property type="entry name" value="LEAF RUST 10 DISEASE-RESISTANCE LOCUS RECEPTOR-LIKE PROTEIN KINASE-LIKE 1.4"/>
    <property type="match status" value="1"/>
</dbReference>
<keyword evidence="12 19" id="KW-1133">Transmembrane helix</keyword>
<accession>A0AAV5MBS5</accession>
<dbReference type="EMBL" id="BPVZ01000225">
    <property type="protein sequence ID" value="GKV47335.1"/>
    <property type="molecule type" value="Genomic_DNA"/>
</dbReference>
<evidence type="ECO:0000256" key="12">
    <source>
        <dbReference type="ARBA" id="ARBA00022989"/>
    </source>
</evidence>
<dbReference type="InterPro" id="IPR017441">
    <property type="entry name" value="Protein_kinase_ATP_BS"/>
</dbReference>
<dbReference type="SMART" id="SM00220">
    <property type="entry name" value="S_TKc"/>
    <property type="match status" value="1"/>
</dbReference>
<feature type="chain" id="PRO_5043349476" description="non-specific serine/threonine protein kinase" evidence="20">
    <location>
        <begin position="25"/>
        <end position="673"/>
    </location>
</feature>
<keyword evidence="14" id="KW-0675">Receptor</keyword>
<keyword evidence="8 20" id="KW-0732">Signal</keyword>
<name>A0AAV5MBS5_9ROSI</name>
<evidence type="ECO:0000256" key="13">
    <source>
        <dbReference type="ARBA" id="ARBA00023136"/>
    </source>
</evidence>
<evidence type="ECO:0000256" key="16">
    <source>
        <dbReference type="ARBA" id="ARBA00047899"/>
    </source>
</evidence>
<keyword evidence="15" id="KW-0325">Glycoprotein</keyword>
<reference evidence="22 23" key="1">
    <citation type="journal article" date="2021" name="Commun. Biol.">
        <title>The genome of Shorea leprosula (Dipterocarpaceae) highlights the ecological relevance of drought in aseasonal tropical rainforests.</title>
        <authorList>
            <person name="Ng K.K.S."/>
            <person name="Kobayashi M.J."/>
            <person name="Fawcett J.A."/>
            <person name="Hatakeyama M."/>
            <person name="Paape T."/>
            <person name="Ng C.H."/>
            <person name="Ang C.C."/>
            <person name="Tnah L.H."/>
            <person name="Lee C.T."/>
            <person name="Nishiyama T."/>
            <person name="Sese J."/>
            <person name="O'Brien M.J."/>
            <person name="Copetti D."/>
            <person name="Mohd Noor M.I."/>
            <person name="Ong R.C."/>
            <person name="Putra M."/>
            <person name="Sireger I.Z."/>
            <person name="Indrioko S."/>
            <person name="Kosugi Y."/>
            <person name="Izuno A."/>
            <person name="Isagi Y."/>
            <person name="Lee S.L."/>
            <person name="Shimizu K.K."/>
        </authorList>
    </citation>
    <scope>NUCLEOTIDE SEQUENCE [LARGE SCALE GENOMIC DNA]</scope>
    <source>
        <strain evidence="22">214</strain>
    </source>
</reference>
<evidence type="ECO:0000256" key="6">
    <source>
        <dbReference type="ARBA" id="ARBA00022679"/>
    </source>
</evidence>
<dbReference type="AlphaFoldDB" id="A0AAV5MBS5"/>